<dbReference type="AlphaFoldDB" id="X6LXB8"/>
<sequence>MILSKNSQIFSANSQFVIVEIDILFFVKEYQANRKVLKCPDPWCGIMIGSTDPTTQTTGANAAAQIVNKCVRNCGISQNIYELQKKFCMYNIINCSEKDETQNEEISPVICTLLQLLSHLTMLLGDIGTSEVRVPSLWKKIKGIFLLLSKITKMKEGPLCRALHDWFCELPQWFNKVYINELDKVDSQSIEKFERDIEKNYSQFFNKAKKSSSMQKIFTSTTG</sequence>
<organism evidence="1 2">
    <name type="scientific">Reticulomyxa filosa</name>
    <dbReference type="NCBI Taxonomy" id="46433"/>
    <lineage>
        <taxon>Eukaryota</taxon>
        <taxon>Sar</taxon>
        <taxon>Rhizaria</taxon>
        <taxon>Retaria</taxon>
        <taxon>Foraminifera</taxon>
        <taxon>Monothalamids</taxon>
        <taxon>Reticulomyxidae</taxon>
        <taxon>Reticulomyxa</taxon>
    </lineage>
</organism>
<protein>
    <submittedName>
        <fullName evidence="1">Uncharacterized protein</fullName>
    </submittedName>
</protein>
<name>X6LXB8_RETFI</name>
<evidence type="ECO:0000313" key="1">
    <source>
        <dbReference type="EMBL" id="ETO05782.1"/>
    </source>
</evidence>
<comment type="caution">
    <text evidence="1">The sequence shown here is derived from an EMBL/GenBank/DDBJ whole genome shotgun (WGS) entry which is preliminary data.</text>
</comment>
<dbReference type="EMBL" id="ASPP01027775">
    <property type="protein sequence ID" value="ETO05782.1"/>
    <property type="molecule type" value="Genomic_DNA"/>
</dbReference>
<reference evidence="1 2" key="1">
    <citation type="journal article" date="2013" name="Curr. Biol.">
        <title>The Genome of the Foraminiferan Reticulomyxa filosa.</title>
        <authorList>
            <person name="Glockner G."/>
            <person name="Hulsmann N."/>
            <person name="Schleicher M."/>
            <person name="Noegel A.A."/>
            <person name="Eichinger L."/>
            <person name="Gallinger C."/>
            <person name="Pawlowski J."/>
            <person name="Sierra R."/>
            <person name="Euteneuer U."/>
            <person name="Pillet L."/>
            <person name="Moustafa A."/>
            <person name="Platzer M."/>
            <person name="Groth M."/>
            <person name="Szafranski K."/>
            <person name="Schliwa M."/>
        </authorList>
    </citation>
    <scope>NUCLEOTIDE SEQUENCE [LARGE SCALE GENOMIC DNA]</scope>
</reference>
<accession>X6LXB8</accession>
<dbReference type="Proteomes" id="UP000023152">
    <property type="component" value="Unassembled WGS sequence"/>
</dbReference>
<proteinExistence type="predicted"/>
<evidence type="ECO:0000313" key="2">
    <source>
        <dbReference type="Proteomes" id="UP000023152"/>
    </source>
</evidence>
<keyword evidence="2" id="KW-1185">Reference proteome</keyword>
<gene>
    <name evidence="1" type="ORF">RFI_31613</name>
</gene>